<keyword evidence="1" id="KW-1133">Transmembrane helix</keyword>
<sequence>MLPILWMILSLLFVITAIYFTKQQILQGRYAVLWLSTSSFILGIALLNLYQTPIHLL</sequence>
<keyword evidence="1" id="KW-0472">Membrane</keyword>
<reference evidence="2 3" key="1">
    <citation type="submission" date="2023-02" db="EMBL/GenBank/DDBJ databases">
        <title>Genome sequence of Paenibacillus kyungheensis KACC 18744.</title>
        <authorList>
            <person name="Kim S."/>
            <person name="Heo J."/>
            <person name="Kwon S.-W."/>
        </authorList>
    </citation>
    <scope>NUCLEOTIDE SEQUENCE [LARGE SCALE GENOMIC DNA]</scope>
    <source>
        <strain evidence="2 3">KACC 18744</strain>
    </source>
</reference>
<dbReference type="AlphaFoldDB" id="A0AAX3M3L9"/>
<evidence type="ECO:0000313" key="3">
    <source>
        <dbReference type="Proteomes" id="UP001220509"/>
    </source>
</evidence>
<gene>
    <name evidence="2" type="ORF">PQ456_04325</name>
</gene>
<proteinExistence type="predicted"/>
<keyword evidence="3" id="KW-1185">Reference proteome</keyword>
<feature type="transmembrane region" description="Helical" evidence="1">
    <location>
        <begin position="30"/>
        <end position="50"/>
    </location>
</feature>
<evidence type="ECO:0008006" key="4">
    <source>
        <dbReference type="Google" id="ProtNLM"/>
    </source>
</evidence>
<protein>
    <recommendedName>
        <fullName evidence="4">DUF2759 domain-containing protein</fullName>
    </recommendedName>
</protein>
<dbReference type="RefSeq" id="WP_273615026.1">
    <property type="nucleotide sequence ID" value="NZ_CP117416.1"/>
</dbReference>
<evidence type="ECO:0000256" key="1">
    <source>
        <dbReference type="SAM" id="Phobius"/>
    </source>
</evidence>
<organism evidence="2 3">
    <name type="scientific">Paenibacillus kyungheensis</name>
    <dbReference type="NCBI Taxonomy" id="1452732"/>
    <lineage>
        <taxon>Bacteria</taxon>
        <taxon>Bacillati</taxon>
        <taxon>Bacillota</taxon>
        <taxon>Bacilli</taxon>
        <taxon>Bacillales</taxon>
        <taxon>Paenibacillaceae</taxon>
        <taxon>Paenibacillus</taxon>
    </lineage>
</organism>
<name>A0AAX3M3L9_9BACL</name>
<evidence type="ECO:0000313" key="2">
    <source>
        <dbReference type="EMBL" id="WCT56756.1"/>
    </source>
</evidence>
<keyword evidence="1" id="KW-0812">Transmembrane</keyword>
<accession>A0AAX3M3L9</accession>
<dbReference type="KEGG" id="pka:PQ456_04325"/>
<dbReference type="Proteomes" id="UP001220509">
    <property type="component" value="Chromosome"/>
</dbReference>
<dbReference type="EMBL" id="CP117416">
    <property type="protein sequence ID" value="WCT56756.1"/>
    <property type="molecule type" value="Genomic_DNA"/>
</dbReference>